<proteinExistence type="predicted"/>
<name>A0A7J7PB36_9MAGN</name>
<keyword evidence="2" id="KW-1185">Reference proteome</keyword>
<organism evidence="1 2">
    <name type="scientific">Kingdonia uniflora</name>
    <dbReference type="NCBI Taxonomy" id="39325"/>
    <lineage>
        <taxon>Eukaryota</taxon>
        <taxon>Viridiplantae</taxon>
        <taxon>Streptophyta</taxon>
        <taxon>Embryophyta</taxon>
        <taxon>Tracheophyta</taxon>
        <taxon>Spermatophyta</taxon>
        <taxon>Magnoliopsida</taxon>
        <taxon>Ranunculales</taxon>
        <taxon>Circaeasteraceae</taxon>
        <taxon>Kingdonia</taxon>
    </lineage>
</organism>
<dbReference type="Proteomes" id="UP000541444">
    <property type="component" value="Unassembled WGS sequence"/>
</dbReference>
<reference evidence="1 2" key="1">
    <citation type="journal article" date="2020" name="IScience">
        <title>Genome Sequencing of the Endangered Kingdonia uniflora (Circaeasteraceae, Ranunculales) Reveals Potential Mechanisms of Evolutionary Specialization.</title>
        <authorList>
            <person name="Sun Y."/>
            <person name="Deng T."/>
            <person name="Zhang A."/>
            <person name="Moore M.J."/>
            <person name="Landis J.B."/>
            <person name="Lin N."/>
            <person name="Zhang H."/>
            <person name="Zhang X."/>
            <person name="Huang J."/>
            <person name="Zhang X."/>
            <person name="Sun H."/>
            <person name="Wang H."/>
        </authorList>
    </citation>
    <scope>NUCLEOTIDE SEQUENCE [LARGE SCALE GENOMIC DNA]</scope>
    <source>
        <strain evidence="1">TB1705</strain>
        <tissue evidence="1">Leaf</tissue>
    </source>
</reference>
<sequence>FTGWSKVKCKSSEGRPPNLYLVSRLSYLKKYRKLSHQVWVMLHDYCQDILEQVWALDMSVLIRVWAPNMSDVIVACPVILRPCATMVEVFLLRCVESALEASSRRLQVEGYKYKASSRSFE</sequence>
<feature type="non-terminal residue" evidence="1">
    <location>
        <position position="1"/>
    </location>
</feature>
<comment type="caution">
    <text evidence="1">The sequence shown here is derived from an EMBL/GenBank/DDBJ whole genome shotgun (WGS) entry which is preliminary data.</text>
</comment>
<protein>
    <submittedName>
        <fullName evidence="1">Uncharacterized protein</fullName>
    </submittedName>
</protein>
<dbReference type="AlphaFoldDB" id="A0A7J7PB36"/>
<accession>A0A7J7PB36</accession>
<evidence type="ECO:0000313" key="2">
    <source>
        <dbReference type="Proteomes" id="UP000541444"/>
    </source>
</evidence>
<evidence type="ECO:0000313" key="1">
    <source>
        <dbReference type="EMBL" id="KAF6176636.1"/>
    </source>
</evidence>
<gene>
    <name evidence="1" type="ORF">GIB67_034498</name>
</gene>
<dbReference type="EMBL" id="JACGCM010000067">
    <property type="protein sequence ID" value="KAF6176636.1"/>
    <property type="molecule type" value="Genomic_DNA"/>
</dbReference>